<protein>
    <submittedName>
        <fullName evidence="2">ATP-binding protein</fullName>
    </submittedName>
</protein>
<keyword evidence="2" id="KW-0067">ATP-binding</keyword>
<dbReference type="PANTHER" id="PTHR35894">
    <property type="entry name" value="GENERAL SECRETION PATHWAY PROTEIN A-RELATED"/>
    <property type="match status" value="1"/>
</dbReference>
<reference evidence="2" key="1">
    <citation type="submission" date="2022-10" db="EMBL/GenBank/DDBJ databases">
        <title>The complete genomes of actinobacterial strains from the NBC collection.</title>
        <authorList>
            <person name="Joergensen T.S."/>
            <person name="Alvarez Arevalo M."/>
            <person name="Sterndorff E.B."/>
            <person name="Faurdal D."/>
            <person name="Vuksanovic O."/>
            <person name="Mourched A.-S."/>
            <person name="Charusanti P."/>
            <person name="Shaw S."/>
            <person name="Blin K."/>
            <person name="Weber T."/>
        </authorList>
    </citation>
    <scope>NUCLEOTIDE SEQUENCE</scope>
    <source>
        <strain evidence="2">NBC 00180</strain>
    </source>
</reference>
<evidence type="ECO:0000313" key="3">
    <source>
        <dbReference type="EMBL" id="WTP91945.1"/>
    </source>
</evidence>
<dbReference type="Gene3D" id="3.40.50.300">
    <property type="entry name" value="P-loop containing nucleotide triphosphate hydrolases"/>
    <property type="match status" value="1"/>
</dbReference>
<evidence type="ECO:0000259" key="1">
    <source>
        <dbReference type="Pfam" id="PF13401"/>
    </source>
</evidence>
<gene>
    <name evidence="2" type="ORF">OG477_00035</name>
    <name evidence="3" type="ORF">OG477_45310</name>
</gene>
<feature type="domain" description="ORC1/DEAH AAA+ ATPase" evidence="1">
    <location>
        <begin position="42"/>
        <end position="164"/>
    </location>
</feature>
<dbReference type="InterPro" id="IPR027417">
    <property type="entry name" value="P-loop_NTPase"/>
</dbReference>
<organism evidence="2">
    <name type="scientific">Streptomyces sp. NBC_00180</name>
    <dbReference type="NCBI Taxonomy" id="2903632"/>
    <lineage>
        <taxon>Bacteria</taxon>
        <taxon>Bacillati</taxon>
        <taxon>Actinomycetota</taxon>
        <taxon>Actinomycetes</taxon>
        <taxon>Kitasatosporales</taxon>
        <taxon>Streptomycetaceae</taxon>
        <taxon>Streptomyces</taxon>
    </lineage>
</organism>
<dbReference type="AlphaFoldDB" id="A0AAU1HM51"/>
<dbReference type="EMBL" id="CP108140">
    <property type="protein sequence ID" value="WTP91945.1"/>
    <property type="molecule type" value="Genomic_DNA"/>
</dbReference>
<evidence type="ECO:0000313" key="2">
    <source>
        <dbReference type="EMBL" id="WTP83892.1"/>
    </source>
</evidence>
<proteinExistence type="predicted"/>
<dbReference type="InterPro" id="IPR052026">
    <property type="entry name" value="ExeA_AAA_ATPase_DNA-bind"/>
</dbReference>
<dbReference type="PANTHER" id="PTHR35894:SF5">
    <property type="entry name" value="MU-LIKE PROPHAGE FLUMU DNA TRANSPOSITION PROTEIN B"/>
    <property type="match status" value="1"/>
</dbReference>
<dbReference type="GO" id="GO:0016887">
    <property type="term" value="F:ATP hydrolysis activity"/>
    <property type="evidence" value="ECO:0007669"/>
    <property type="project" value="InterPro"/>
</dbReference>
<dbReference type="SUPFAM" id="SSF52540">
    <property type="entry name" value="P-loop containing nucleoside triphosphate hydrolases"/>
    <property type="match status" value="1"/>
</dbReference>
<dbReference type="Pfam" id="PF13401">
    <property type="entry name" value="AAA_22"/>
    <property type="match status" value="1"/>
</dbReference>
<dbReference type="EMBL" id="CP108140">
    <property type="protein sequence ID" value="WTP83892.1"/>
    <property type="molecule type" value="Genomic_DNA"/>
</dbReference>
<keyword evidence="2" id="KW-0547">Nucleotide-binding</keyword>
<accession>A0AAU1HM51</accession>
<sequence length="263" mass="29753">MTGTLPPADGDQYLGLKLSDAHVVTTRALLTARENLADTVEARAMMCVYGDSGCGKTLAVNTGLRELEPAEDVRRITFRSRPTARAVRYEIFAALGLRGDAPAHPSEFDQLLKDALAVKPRTLVVDEAQWLNSEAFEYFRYLWDDYATQLAIIFVGGPGCYTVLRKEPMLASRIFIWQRFTPLTRAEVLEVIPLFHPVWENAKEEQLLFVDEHAAHGNFRNWAWLTAQVLRGLKRLGREQVDTEVVRWTFSHLGKNGHLDDTP</sequence>
<dbReference type="InterPro" id="IPR049945">
    <property type="entry name" value="AAA_22"/>
</dbReference>
<name>A0AAU1HM51_9ACTN</name>
<dbReference type="GO" id="GO:0005524">
    <property type="term" value="F:ATP binding"/>
    <property type="evidence" value="ECO:0007669"/>
    <property type="project" value="UniProtKB-KW"/>
</dbReference>